<gene>
    <name evidence="1" type="ORF">LRP49_24265</name>
</gene>
<reference evidence="1" key="1">
    <citation type="submission" date="2021-12" db="EMBL/GenBank/DDBJ databases">
        <title>Enterovibrio ZSDZ35 sp. nov. and Enterovibrio ZSDZ42 sp. nov., isolated from coastal seawater in Qingdao.</title>
        <authorList>
            <person name="Zhang P."/>
        </authorList>
    </citation>
    <scope>NUCLEOTIDE SEQUENCE</scope>
    <source>
        <strain evidence="1">ZSDZ35</strain>
    </source>
</reference>
<protein>
    <submittedName>
        <fullName evidence="1">Uncharacterized protein</fullName>
    </submittedName>
</protein>
<dbReference type="Proteomes" id="UP001149821">
    <property type="component" value="Unassembled WGS sequence"/>
</dbReference>
<comment type="caution">
    <text evidence="1">The sequence shown here is derived from an EMBL/GenBank/DDBJ whole genome shotgun (WGS) entry which is preliminary data.</text>
</comment>
<accession>A0ABT5QTJ9</accession>
<evidence type="ECO:0000313" key="2">
    <source>
        <dbReference type="Proteomes" id="UP001149821"/>
    </source>
</evidence>
<sequence>MDLITDIHILEMRDLVQELTIKLYKRNPKELAKVPEMTVALRLTALLTVERPAEGFEELGGLDGVEALYLAFSETYQGDRVFAMMAGISGMLSESYNNQLEFFILDEIDQQKLYNSARNLEIVAWLMNTRKDLDGELLLLSNGIADDGTPNYSYERVLSKMIVIQDMMAKMVADSTNRTINQVVHGVASMTFFPI</sequence>
<proteinExistence type="predicted"/>
<dbReference type="RefSeq" id="WP_274146141.1">
    <property type="nucleotide sequence ID" value="NZ_JAJUBB010000034.1"/>
</dbReference>
<keyword evidence="2" id="KW-1185">Reference proteome</keyword>
<dbReference type="EMBL" id="JAJUBB010000034">
    <property type="protein sequence ID" value="MDD1784296.1"/>
    <property type="molecule type" value="Genomic_DNA"/>
</dbReference>
<name>A0ABT5QTJ9_9GAMM</name>
<organism evidence="1 2">
    <name type="scientific">Enterovibrio qingdaonensis</name>
    <dbReference type="NCBI Taxonomy" id="2899818"/>
    <lineage>
        <taxon>Bacteria</taxon>
        <taxon>Pseudomonadati</taxon>
        <taxon>Pseudomonadota</taxon>
        <taxon>Gammaproteobacteria</taxon>
        <taxon>Vibrionales</taxon>
        <taxon>Vibrionaceae</taxon>
        <taxon>Enterovibrio</taxon>
    </lineage>
</organism>
<evidence type="ECO:0000313" key="1">
    <source>
        <dbReference type="EMBL" id="MDD1784296.1"/>
    </source>
</evidence>